<evidence type="ECO:0000256" key="1">
    <source>
        <dbReference type="SAM" id="SignalP"/>
    </source>
</evidence>
<dbReference type="GO" id="GO:0006508">
    <property type="term" value="P:proteolysis"/>
    <property type="evidence" value="ECO:0007669"/>
    <property type="project" value="InterPro"/>
</dbReference>
<evidence type="ECO:0000259" key="2">
    <source>
        <dbReference type="Pfam" id="PF04389"/>
    </source>
</evidence>
<protein>
    <submittedName>
        <fullName evidence="3">M28 family peptidase</fullName>
    </submittedName>
</protein>
<dbReference type="AlphaFoldDB" id="A0A9D7SW23"/>
<dbReference type="EMBL" id="JADKGY010000008">
    <property type="protein sequence ID" value="MBK9983018.1"/>
    <property type="molecule type" value="Genomic_DNA"/>
</dbReference>
<dbReference type="InterPro" id="IPR007484">
    <property type="entry name" value="Peptidase_M28"/>
</dbReference>
<dbReference type="InterPro" id="IPR045175">
    <property type="entry name" value="M28_fam"/>
</dbReference>
<sequence>MKILFLFLAFFVTVLPDLSAQTNIHFTNPVIYNVLKGNYNPEDYLPAFPVDDPYAIATDLNAEINPDSLKATLLSLEAFHNRNTASDTISETTGIGAARKWVLSQFERLSLLQGSRLVTGYLQFDQDVCGMMSHKDVVAILPGRDISDPSSIIIEAHLDSRCKDNCDITCLAQGMEDNGSGVALILELARIMSRYVYDHTIVFMTVTGEEQGLLGANAYSDYALAQSIPIKAVLNNDIVGGIICGETSSPPSCPGLNNIDSTQVRLFSFGGFNSPHKALSRFIKLEYQEMIKPIAKVPMQVSIMSPEDRTGRGSDHIPFRENGFAAMRFCSANEHGNADVTNPDYHDRQHTSDDILGVDRDGDLVIDSFFVDFDYLARNAVVNGTGAAMAALGPKSPSILSVGQDGKFLYIEIADPIDYNHYLVGLRTFTNDFDTLYYVMNSKTGVFELPSRQVNIFISAAAIDSRGIESLFSEEKLVRLTGTHDEQIEANKIELLQNKPNPFDESTIISFLVNEPLSVQHAKIVITDVKGKIVKEIPADVKTGMNEVLFEHGYNATGTYFYSLYVDDQLIATKKMVFAN</sequence>
<reference evidence="3 4" key="1">
    <citation type="submission" date="2020-10" db="EMBL/GenBank/DDBJ databases">
        <title>Connecting structure to function with the recovery of over 1000 high-quality activated sludge metagenome-assembled genomes encoding full-length rRNA genes using long-read sequencing.</title>
        <authorList>
            <person name="Singleton C.M."/>
            <person name="Petriglieri F."/>
            <person name="Kristensen J.M."/>
            <person name="Kirkegaard R.H."/>
            <person name="Michaelsen T.Y."/>
            <person name="Andersen M.H."/>
            <person name="Karst S.M."/>
            <person name="Dueholm M.S."/>
            <person name="Nielsen P.H."/>
            <person name="Albertsen M."/>
        </authorList>
    </citation>
    <scope>NUCLEOTIDE SEQUENCE [LARGE SCALE GENOMIC DNA]</scope>
    <source>
        <strain evidence="3">Ribe_18-Q3-R11-54_MAXAC.273</strain>
    </source>
</reference>
<name>A0A9D7SW23_9BACT</name>
<dbReference type="Gene3D" id="3.40.630.10">
    <property type="entry name" value="Zn peptidases"/>
    <property type="match status" value="1"/>
</dbReference>
<gene>
    <name evidence="3" type="ORF">IPP15_11445</name>
</gene>
<dbReference type="GO" id="GO:0008235">
    <property type="term" value="F:metalloexopeptidase activity"/>
    <property type="evidence" value="ECO:0007669"/>
    <property type="project" value="InterPro"/>
</dbReference>
<dbReference type="Proteomes" id="UP000808337">
    <property type="component" value="Unassembled WGS sequence"/>
</dbReference>
<feature type="domain" description="Peptidase M28" evidence="2">
    <location>
        <begin position="137"/>
        <end position="354"/>
    </location>
</feature>
<dbReference type="InterPro" id="IPR026444">
    <property type="entry name" value="Secre_tail"/>
</dbReference>
<accession>A0A9D7SW23</accession>
<dbReference type="NCBIfam" id="TIGR04183">
    <property type="entry name" value="Por_Secre_tail"/>
    <property type="match status" value="1"/>
</dbReference>
<proteinExistence type="predicted"/>
<dbReference type="Pfam" id="PF04389">
    <property type="entry name" value="Peptidase_M28"/>
    <property type="match status" value="1"/>
</dbReference>
<feature type="chain" id="PRO_5038759392" evidence="1">
    <location>
        <begin position="21"/>
        <end position="580"/>
    </location>
</feature>
<comment type="caution">
    <text evidence="3">The sequence shown here is derived from an EMBL/GenBank/DDBJ whole genome shotgun (WGS) entry which is preliminary data.</text>
</comment>
<organism evidence="3 4">
    <name type="scientific">Candidatus Opimibacter skivensis</name>
    <dbReference type="NCBI Taxonomy" id="2982028"/>
    <lineage>
        <taxon>Bacteria</taxon>
        <taxon>Pseudomonadati</taxon>
        <taxon>Bacteroidota</taxon>
        <taxon>Saprospiria</taxon>
        <taxon>Saprospirales</taxon>
        <taxon>Saprospiraceae</taxon>
        <taxon>Candidatus Opimibacter</taxon>
    </lineage>
</organism>
<evidence type="ECO:0000313" key="4">
    <source>
        <dbReference type="Proteomes" id="UP000808337"/>
    </source>
</evidence>
<feature type="signal peptide" evidence="1">
    <location>
        <begin position="1"/>
        <end position="20"/>
    </location>
</feature>
<dbReference type="PANTHER" id="PTHR12147:SF26">
    <property type="entry name" value="PEPTIDASE M28 DOMAIN-CONTAINING PROTEIN"/>
    <property type="match status" value="1"/>
</dbReference>
<evidence type="ECO:0000313" key="3">
    <source>
        <dbReference type="EMBL" id="MBK9983018.1"/>
    </source>
</evidence>
<dbReference type="SUPFAM" id="SSF53187">
    <property type="entry name" value="Zn-dependent exopeptidases"/>
    <property type="match status" value="1"/>
</dbReference>
<keyword evidence="1" id="KW-0732">Signal</keyword>
<dbReference type="PANTHER" id="PTHR12147">
    <property type="entry name" value="METALLOPEPTIDASE M28 FAMILY MEMBER"/>
    <property type="match status" value="1"/>
</dbReference>